<reference evidence="1 2" key="2">
    <citation type="journal article" date="2022" name="Mol. Ecol. Resour.">
        <title>The genomes of chicory, endive, great burdock and yacon provide insights into Asteraceae paleo-polyploidization history and plant inulin production.</title>
        <authorList>
            <person name="Fan W."/>
            <person name="Wang S."/>
            <person name="Wang H."/>
            <person name="Wang A."/>
            <person name="Jiang F."/>
            <person name="Liu H."/>
            <person name="Zhao H."/>
            <person name="Xu D."/>
            <person name="Zhang Y."/>
        </authorList>
    </citation>
    <scope>NUCLEOTIDE SEQUENCE [LARGE SCALE GENOMIC DNA]</scope>
    <source>
        <strain evidence="2">cv. Yunnan</strain>
        <tissue evidence="1">Leaves</tissue>
    </source>
</reference>
<evidence type="ECO:0000313" key="1">
    <source>
        <dbReference type="EMBL" id="KAI3822131.1"/>
    </source>
</evidence>
<proteinExistence type="predicted"/>
<protein>
    <submittedName>
        <fullName evidence="1">Uncharacterized protein</fullName>
    </submittedName>
</protein>
<evidence type="ECO:0000313" key="2">
    <source>
        <dbReference type="Proteomes" id="UP001056120"/>
    </source>
</evidence>
<comment type="caution">
    <text evidence="1">The sequence shown here is derived from an EMBL/GenBank/DDBJ whole genome shotgun (WGS) entry which is preliminary data.</text>
</comment>
<gene>
    <name evidence="1" type="ORF">L1987_09712</name>
</gene>
<keyword evidence="2" id="KW-1185">Reference proteome</keyword>
<accession>A0ACB9JQ38</accession>
<dbReference type="Proteomes" id="UP001056120">
    <property type="component" value="Linkage Group LG03"/>
</dbReference>
<sequence length="160" mass="18273">MEIQIEKMEKETRTLKAKLKREVWDCESSLYDSFELKSFERQLDSAISTRTMSMPHLSSSSSSVLRQPPPSHDKPTSKKQSRLIRSLNKLLRAVFRPRHSHSSSRGEAFYVYDTSSALSTIPELPETVTEFDKLSPDMKSLVTRTRSDRFMPASLGISCV</sequence>
<name>A0ACB9JQ38_9ASTR</name>
<reference evidence="2" key="1">
    <citation type="journal article" date="2022" name="Mol. Ecol. Resour.">
        <title>The genomes of chicory, endive, great burdock and yacon provide insights into Asteraceae palaeo-polyploidization history and plant inulin production.</title>
        <authorList>
            <person name="Fan W."/>
            <person name="Wang S."/>
            <person name="Wang H."/>
            <person name="Wang A."/>
            <person name="Jiang F."/>
            <person name="Liu H."/>
            <person name="Zhao H."/>
            <person name="Xu D."/>
            <person name="Zhang Y."/>
        </authorList>
    </citation>
    <scope>NUCLEOTIDE SEQUENCE [LARGE SCALE GENOMIC DNA]</scope>
    <source>
        <strain evidence="2">cv. Yunnan</strain>
    </source>
</reference>
<dbReference type="EMBL" id="CM042020">
    <property type="protein sequence ID" value="KAI3822131.1"/>
    <property type="molecule type" value="Genomic_DNA"/>
</dbReference>
<organism evidence="1 2">
    <name type="scientific">Smallanthus sonchifolius</name>
    <dbReference type="NCBI Taxonomy" id="185202"/>
    <lineage>
        <taxon>Eukaryota</taxon>
        <taxon>Viridiplantae</taxon>
        <taxon>Streptophyta</taxon>
        <taxon>Embryophyta</taxon>
        <taxon>Tracheophyta</taxon>
        <taxon>Spermatophyta</taxon>
        <taxon>Magnoliopsida</taxon>
        <taxon>eudicotyledons</taxon>
        <taxon>Gunneridae</taxon>
        <taxon>Pentapetalae</taxon>
        <taxon>asterids</taxon>
        <taxon>campanulids</taxon>
        <taxon>Asterales</taxon>
        <taxon>Asteraceae</taxon>
        <taxon>Asteroideae</taxon>
        <taxon>Heliantheae alliance</taxon>
        <taxon>Millerieae</taxon>
        <taxon>Smallanthus</taxon>
    </lineage>
</organism>